<keyword evidence="8" id="KW-0812">Transmembrane</keyword>
<comment type="subcellular location">
    <subcellularLocation>
        <location evidence="2">Membrane</location>
    </subcellularLocation>
</comment>
<dbReference type="InterPro" id="IPR036097">
    <property type="entry name" value="HisK_dim/P_sf"/>
</dbReference>
<dbReference type="Gene3D" id="1.10.287.130">
    <property type="match status" value="1"/>
</dbReference>
<dbReference type="InterPro" id="IPR004358">
    <property type="entry name" value="Sig_transdc_His_kin-like_C"/>
</dbReference>
<reference evidence="10 11" key="1">
    <citation type="journal article" date="2021" name="Sci. Rep.">
        <title>The distribution of antibiotic resistance genes in chicken gut microbiota commensals.</title>
        <authorList>
            <person name="Juricova H."/>
            <person name="Matiasovicova J."/>
            <person name="Kubasova T."/>
            <person name="Cejkova D."/>
            <person name="Rychlik I."/>
        </authorList>
    </citation>
    <scope>NUCLEOTIDE SEQUENCE [LARGE SCALE GENOMIC DNA]</scope>
    <source>
        <strain evidence="10 11">An564</strain>
    </source>
</reference>
<evidence type="ECO:0000256" key="8">
    <source>
        <dbReference type="SAM" id="Phobius"/>
    </source>
</evidence>
<evidence type="ECO:0000256" key="6">
    <source>
        <dbReference type="ARBA" id="ARBA00022777"/>
    </source>
</evidence>
<keyword evidence="6" id="KW-0418">Kinase</keyword>
<keyword evidence="4" id="KW-0597">Phosphoprotein</keyword>
<proteinExistence type="predicted"/>
<dbReference type="InterPro" id="IPR050351">
    <property type="entry name" value="BphY/WalK/GraS-like"/>
</dbReference>
<dbReference type="CDD" id="cd00082">
    <property type="entry name" value="HisKA"/>
    <property type="match status" value="1"/>
</dbReference>
<dbReference type="InterPro" id="IPR035965">
    <property type="entry name" value="PAS-like_dom_sf"/>
</dbReference>
<dbReference type="Pfam" id="PF02518">
    <property type="entry name" value="HATPase_c"/>
    <property type="match status" value="1"/>
</dbReference>
<dbReference type="RefSeq" id="WP_204719840.1">
    <property type="nucleotide sequence ID" value="NZ_JACSNR010000002.1"/>
</dbReference>
<dbReference type="Pfam" id="PF00512">
    <property type="entry name" value="HisKA"/>
    <property type="match status" value="1"/>
</dbReference>
<dbReference type="PRINTS" id="PR00344">
    <property type="entry name" value="BCTRLSENSOR"/>
</dbReference>
<dbReference type="PANTHER" id="PTHR45453">
    <property type="entry name" value="PHOSPHATE REGULON SENSOR PROTEIN PHOR"/>
    <property type="match status" value="1"/>
</dbReference>
<feature type="transmembrane region" description="Helical" evidence="8">
    <location>
        <begin position="6"/>
        <end position="24"/>
    </location>
</feature>
<dbReference type="SUPFAM" id="SSF55874">
    <property type="entry name" value="ATPase domain of HSP90 chaperone/DNA topoisomerase II/histidine kinase"/>
    <property type="match status" value="1"/>
</dbReference>
<name>A0ABS2GJU9_9FIRM</name>
<keyword evidence="11" id="KW-1185">Reference proteome</keyword>
<evidence type="ECO:0000256" key="3">
    <source>
        <dbReference type="ARBA" id="ARBA00012438"/>
    </source>
</evidence>
<evidence type="ECO:0000256" key="4">
    <source>
        <dbReference type="ARBA" id="ARBA00022553"/>
    </source>
</evidence>
<dbReference type="InterPro" id="IPR036890">
    <property type="entry name" value="HATPase_C_sf"/>
</dbReference>
<dbReference type="EMBL" id="JACSNR010000002">
    <property type="protein sequence ID" value="MBM6922747.1"/>
    <property type="molecule type" value="Genomic_DNA"/>
</dbReference>
<dbReference type="SUPFAM" id="SSF47384">
    <property type="entry name" value="Homodimeric domain of signal transducing histidine kinase"/>
    <property type="match status" value="1"/>
</dbReference>
<dbReference type="InterPro" id="IPR003594">
    <property type="entry name" value="HATPase_dom"/>
</dbReference>
<accession>A0ABS2GJU9</accession>
<evidence type="ECO:0000313" key="10">
    <source>
        <dbReference type="EMBL" id="MBM6922747.1"/>
    </source>
</evidence>
<dbReference type="PANTHER" id="PTHR45453:SF1">
    <property type="entry name" value="PHOSPHATE REGULON SENSOR PROTEIN PHOR"/>
    <property type="match status" value="1"/>
</dbReference>
<dbReference type="EC" id="2.7.13.3" evidence="3"/>
<gene>
    <name evidence="10" type="ORF">H9X81_03440</name>
</gene>
<keyword evidence="7" id="KW-0902">Two-component regulatory system</keyword>
<evidence type="ECO:0000256" key="1">
    <source>
        <dbReference type="ARBA" id="ARBA00000085"/>
    </source>
</evidence>
<dbReference type="Gene3D" id="3.30.565.10">
    <property type="entry name" value="Histidine kinase-like ATPase, C-terminal domain"/>
    <property type="match status" value="1"/>
</dbReference>
<evidence type="ECO:0000256" key="7">
    <source>
        <dbReference type="ARBA" id="ARBA00023012"/>
    </source>
</evidence>
<evidence type="ECO:0000259" key="9">
    <source>
        <dbReference type="PROSITE" id="PS50109"/>
    </source>
</evidence>
<dbReference type="Gene3D" id="3.30.450.20">
    <property type="entry name" value="PAS domain"/>
    <property type="match status" value="1"/>
</dbReference>
<dbReference type="SUPFAM" id="SSF55785">
    <property type="entry name" value="PYP-like sensor domain (PAS domain)"/>
    <property type="match status" value="1"/>
</dbReference>
<dbReference type="PROSITE" id="PS50109">
    <property type="entry name" value="HIS_KIN"/>
    <property type="match status" value="1"/>
</dbReference>
<protein>
    <recommendedName>
        <fullName evidence="3">histidine kinase</fullName>
        <ecNumber evidence="3">2.7.13.3</ecNumber>
    </recommendedName>
</protein>
<organism evidence="10 11">
    <name type="scientific">Hydrogenoanaerobacterium saccharovorans</name>
    <dbReference type="NCBI Taxonomy" id="474960"/>
    <lineage>
        <taxon>Bacteria</taxon>
        <taxon>Bacillati</taxon>
        <taxon>Bacillota</taxon>
        <taxon>Clostridia</taxon>
        <taxon>Eubacteriales</taxon>
        <taxon>Oscillospiraceae</taxon>
        <taxon>Hydrogenoanaerobacterium</taxon>
    </lineage>
</organism>
<dbReference type="SMART" id="SM00387">
    <property type="entry name" value="HATPase_c"/>
    <property type="match status" value="1"/>
</dbReference>
<dbReference type="InterPro" id="IPR005467">
    <property type="entry name" value="His_kinase_dom"/>
</dbReference>
<keyword evidence="5" id="KW-0808">Transferase</keyword>
<evidence type="ECO:0000256" key="2">
    <source>
        <dbReference type="ARBA" id="ARBA00004370"/>
    </source>
</evidence>
<evidence type="ECO:0000256" key="5">
    <source>
        <dbReference type="ARBA" id="ARBA00022679"/>
    </source>
</evidence>
<dbReference type="InterPro" id="IPR003661">
    <property type="entry name" value="HisK_dim/P_dom"/>
</dbReference>
<keyword evidence="8" id="KW-1133">Transmembrane helix</keyword>
<sequence>MDWNMLIILLGGMLLGAGGMGLFLRRRPPREQQYARDMAMLAERLEQLPADGEHPFVTMPCQGDTARVAAGIEKLADELSATRQRVEKERRKAYYILDNMDSGLLLVDGSFVIRQCNASAYKYLTGCEELVGAPLSEACDDEGLRKAVRNAITNEVSTVLDLDLTARTGTIVSARVTPAVGSLFDAENQISAVIVLTNVTQSRQMEAQRREFIANISHELKTPITSILGFTELMTSGVVTDPIQKAQYLERIGEEGRRMSNLIDDILRLSSLESKQAEEVWERVDLRGLCEDIFRSLEPIMKKRGITGEIFGAAHYYAYPDDMRQLLKNLMENAVKYNRENGRVTVRISPDAYQCVISVVDTGIGIPLEHQSRVFERFYRVDKGRSKREGGTGLGLSIVKHITAKYAGQITLVSRPDEGTSIRVTLPVTEEGRR</sequence>
<keyword evidence="8" id="KW-0472">Membrane</keyword>
<dbReference type="SMART" id="SM00388">
    <property type="entry name" value="HisKA"/>
    <property type="match status" value="1"/>
</dbReference>
<evidence type="ECO:0000313" key="11">
    <source>
        <dbReference type="Proteomes" id="UP000724149"/>
    </source>
</evidence>
<feature type="domain" description="Histidine kinase" evidence="9">
    <location>
        <begin position="215"/>
        <end position="430"/>
    </location>
</feature>
<dbReference type="Proteomes" id="UP000724149">
    <property type="component" value="Unassembled WGS sequence"/>
</dbReference>
<comment type="caution">
    <text evidence="10">The sequence shown here is derived from an EMBL/GenBank/DDBJ whole genome shotgun (WGS) entry which is preliminary data.</text>
</comment>
<comment type="catalytic activity">
    <reaction evidence="1">
        <text>ATP + protein L-histidine = ADP + protein N-phospho-L-histidine.</text>
        <dbReference type="EC" id="2.7.13.3"/>
    </reaction>
</comment>
<dbReference type="CDD" id="cd00075">
    <property type="entry name" value="HATPase"/>
    <property type="match status" value="1"/>
</dbReference>